<dbReference type="GO" id="GO:0016567">
    <property type="term" value="P:protein ubiquitination"/>
    <property type="evidence" value="ECO:0007669"/>
    <property type="project" value="TreeGrafter"/>
</dbReference>
<comment type="caution">
    <text evidence="4">The sequence shown here is derived from an EMBL/GenBank/DDBJ whole genome shotgun (WGS) entry which is preliminary data.</text>
</comment>
<comment type="subcellular location">
    <subcellularLocation>
        <location evidence="2">Nucleus</location>
    </subcellularLocation>
</comment>
<dbReference type="InterPro" id="IPR015947">
    <property type="entry name" value="PUA-like_sf"/>
</dbReference>
<name>A0A9P4K3M2_9PLEO</name>
<gene>
    <name evidence="4" type="ORF">CC78DRAFT_475257</name>
</gene>
<organism evidence="4 5">
    <name type="scientific">Lojkania enalia</name>
    <dbReference type="NCBI Taxonomy" id="147567"/>
    <lineage>
        <taxon>Eukaryota</taxon>
        <taxon>Fungi</taxon>
        <taxon>Dikarya</taxon>
        <taxon>Ascomycota</taxon>
        <taxon>Pezizomycotina</taxon>
        <taxon>Dothideomycetes</taxon>
        <taxon>Pleosporomycetidae</taxon>
        <taxon>Pleosporales</taxon>
        <taxon>Pleosporales incertae sedis</taxon>
        <taxon>Lojkania</taxon>
    </lineage>
</organism>
<keyword evidence="1 2" id="KW-0539">Nucleus</keyword>
<dbReference type="Proteomes" id="UP000800093">
    <property type="component" value="Unassembled WGS sequence"/>
</dbReference>
<dbReference type="SUPFAM" id="SSF88697">
    <property type="entry name" value="PUA domain-like"/>
    <property type="match status" value="1"/>
</dbReference>
<dbReference type="PANTHER" id="PTHR14140:SF27">
    <property type="entry name" value="OS04G0289800 PROTEIN"/>
    <property type="match status" value="1"/>
</dbReference>
<dbReference type="InterPro" id="IPR036987">
    <property type="entry name" value="SRA-YDG_sf"/>
</dbReference>
<dbReference type="PANTHER" id="PTHR14140">
    <property type="entry name" value="E3 UBIQUITIN-PROTEIN LIGASE UHRF-RELATED"/>
    <property type="match status" value="1"/>
</dbReference>
<feature type="domain" description="YDG" evidence="3">
    <location>
        <begin position="78"/>
        <end position="213"/>
    </location>
</feature>
<evidence type="ECO:0000259" key="3">
    <source>
        <dbReference type="PROSITE" id="PS51015"/>
    </source>
</evidence>
<dbReference type="PROSITE" id="PS51015">
    <property type="entry name" value="YDG"/>
    <property type="match status" value="1"/>
</dbReference>
<sequence>MLDNGLTRIFAPKQPTKNEFPWDLKADARQLYHRWYNEIFSVDLLRGIVLARAKNKADKRNADRIDPEWPHRVSAKYYGHGDLVMGQWWPTQLCTMRDGAHGSAQGGISGDKGKGAYSIVLSGGHNYSDEDSGEDIWYAGTEGKDFLPTENTLRMIESCDVIKEPVRVIRSHNLDKSNPYRPKGGFRYDGLYDVVAKEVLDEEKAMYRFRLIRRGGQDPIRYEDNATRRPTQNELAEYEKLSSEREVVMID</sequence>
<dbReference type="EMBL" id="ML986706">
    <property type="protein sequence ID" value="KAF2259540.1"/>
    <property type="molecule type" value="Genomic_DNA"/>
</dbReference>
<dbReference type="Pfam" id="PF02182">
    <property type="entry name" value="SAD_SRA"/>
    <property type="match status" value="1"/>
</dbReference>
<dbReference type="Gene3D" id="2.30.280.10">
    <property type="entry name" value="SRA-YDG"/>
    <property type="match status" value="1"/>
</dbReference>
<proteinExistence type="predicted"/>
<reference evidence="5" key="1">
    <citation type="journal article" date="2020" name="Stud. Mycol.">
        <title>101 Dothideomycetes genomes: A test case for predicting lifestyles and emergence of pathogens.</title>
        <authorList>
            <person name="Haridas S."/>
            <person name="Albert R."/>
            <person name="Binder M."/>
            <person name="Bloem J."/>
            <person name="LaButti K."/>
            <person name="Salamov A."/>
            <person name="Andreopoulos B."/>
            <person name="Baker S."/>
            <person name="Barry K."/>
            <person name="Bills G."/>
            <person name="Bluhm B."/>
            <person name="Cannon C."/>
            <person name="Castanera R."/>
            <person name="Culley D."/>
            <person name="Daum C."/>
            <person name="Ezra D."/>
            <person name="Gonzalez J."/>
            <person name="Henrissat B."/>
            <person name="Kuo A."/>
            <person name="Liang C."/>
            <person name="Lipzen A."/>
            <person name="Lutzoni F."/>
            <person name="Magnuson J."/>
            <person name="Mondo S."/>
            <person name="Nolan M."/>
            <person name="Ohm R."/>
            <person name="Pangilinan J."/>
            <person name="Park H.-J."/>
            <person name="Ramirez L."/>
            <person name="Alfaro M."/>
            <person name="Sun H."/>
            <person name="Tritt A."/>
            <person name="Yoshinaga Y."/>
            <person name="Zwiers L.-H."/>
            <person name="Turgeon B."/>
            <person name="Goodwin S."/>
            <person name="Spatafora J."/>
            <person name="Crous P."/>
            <person name="Grigoriev I."/>
        </authorList>
    </citation>
    <scope>NUCLEOTIDE SEQUENCE [LARGE SCALE GENOMIC DNA]</scope>
    <source>
        <strain evidence="5">CBS 304.66</strain>
    </source>
</reference>
<dbReference type="OrthoDB" id="2270193at2759"/>
<dbReference type="InterPro" id="IPR045134">
    <property type="entry name" value="UHRF1/2-like"/>
</dbReference>
<evidence type="ECO:0000313" key="4">
    <source>
        <dbReference type="EMBL" id="KAF2259540.1"/>
    </source>
</evidence>
<dbReference type="SMART" id="SM00466">
    <property type="entry name" value="SRA"/>
    <property type="match status" value="1"/>
</dbReference>
<accession>A0A9P4K3M2</accession>
<protein>
    <recommendedName>
        <fullName evidence="3">YDG domain-containing protein</fullName>
    </recommendedName>
</protein>
<keyword evidence="5" id="KW-1185">Reference proteome</keyword>
<dbReference type="GO" id="GO:0005634">
    <property type="term" value="C:nucleus"/>
    <property type="evidence" value="ECO:0007669"/>
    <property type="project" value="UniProtKB-SubCell"/>
</dbReference>
<dbReference type="GO" id="GO:0061630">
    <property type="term" value="F:ubiquitin protein ligase activity"/>
    <property type="evidence" value="ECO:0007669"/>
    <property type="project" value="TreeGrafter"/>
</dbReference>
<evidence type="ECO:0000256" key="1">
    <source>
        <dbReference type="ARBA" id="ARBA00023242"/>
    </source>
</evidence>
<evidence type="ECO:0000256" key="2">
    <source>
        <dbReference type="PROSITE-ProRule" id="PRU00358"/>
    </source>
</evidence>
<dbReference type="AlphaFoldDB" id="A0A9P4K3M2"/>
<dbReference type="InterPro" id="IPR003105">
    <property type="entry name" value="SRA_YDG"/>
</dbReference>
<dbReference type="GO" id="GO:0044027">
    <property type="term" value="P:negative regulation of gene expression via chromosomal CpG island methylation"/>
    <property type="evidence" value="ECO:0007669"/>
    <property type="project" value="TreeGrafter"/>
</dbReference>
<evidence type="ECO:0000313" key="5">
    <source>
        <dbReference type="Proteomes" id="UP000800093"/>
    </source>
</evidence>